<proteinExistence type="predicted"/>
<keyword evidence="3" id="KW-1185">Reference proteome</keyword>
<dbReference type="RefSeq" id="XP_064853579.1">
    <property type="nucleotide sequence ID" value="XM_064997507.1"/>
</dbReference>
<dbReference type="Pfam" id="PF07691">
    <property type="entry name" value="PA14"/>
    <property type="match status" value="1"/>
</dbReference>
<comment type="caution">
    <text evidence="2">The sequence shown here is derived from an EMBL/GenBank/DDBJ whole genome shotgun (WGS) entry which is preliminary data.</text>
</comment>
<dbReference type="GeneID" id="90074558"/>
<gene>
    <name evidence="2" type="ORF">DASC09_039080</name>
</gene>
<evidence type="ECO:0000313" key="2">
    <source>
        <dbReference type="EMBL" id="GMM36583.1"/>
    </source>
</evidence>
<organism evidence="2 3">
    <name type="scientific">Saccharomycopsis crataegensis</name>
    <dbReference type="NCBI Taxonomy" id="43959"/>
    <lineage>
        <taxon>Eukaryota</taxon>
        <taxon>Fungi</taxon>
        <taxon>Dikarya</taxon>
        <taxon>Ascomycota</taxon>
        <taxon>Saccharomycotina</taxon>
        <taxon>Saccharomycetes</taxon>
        <taxon>Saccharomycopsidaceae</taxon>
        <taxon>Saccharomycopsis</taxon>
    </lineage>
</organism>
<evidence type="ECO:0000313" key="3">
    <source>
        <dbReference type="Proteomes" id="UP001360560"/>
    </source>
</evidence>
<reference evidence="2 3" key="1">
    <citation type="journal article" date="2023" name="Elife">
        <title>Identification of key yeast species and microbe-microbe interactions impacting larval growth of Drosophila in the wild.</title>
        <authorList>
            <person name="Mure A."/>
            <person name="Sugiura Y."/>
            <person name="Maeda R."/>
            <person name="Honda K."/>
            <person name="Sakurai N."/>
            <person name="Takahashi Y."/>
            <person name="Watada M."/>
            <person name="Katoh T."/>
            <person name="Gotoh A."/>
            <person name="Gotoh Y."/>
            <person name="Taniguchi I."/>
            <person name="Nakamura K."/>
            <person name="Hayashi T."/>
            <person name="Katayama T."/>
            <person name="Uemura T."/>
            <person name="Hattori Y."/>
        </authorList>
    </citation>
    <scope>NUCLEOTIDE SEQUENCE [LARGE SCALE GENOMIC DNA]</scope>
    <source>
        <strain evidence="2 3">SC-9</strain>
    </source>
</reference>
<dbReference type="PROSITE" id="PS51820">
    <property type="entry name" value="PA14"/>
    <property type="match status" value="1"/>
</dbReference>
<name>A0AAV5QR04_9ASCO</name>
<dbReference type="EMBL" id="BTFZ01000011">
    <property type="protein sequence ID" value="GMM36583.1"/>
    <property type="molecule type" value="Genomic_DNA"/>
</dbReference>
<dbReference type="AlphaFoldDB" id="A0AAV5QR04"/>
<protein>
    <recommendedName>
        <fullName evidence="1">PA14 domain-containing protein</fullName>
    </recommendedName>
</protein>
<feature type="domain" description="PA14" evidence="1">
    <location>
        <begin position="1"/>
        <end position="124"/>
    </location>
</feature>
<evidence type="ECO:0000259" key="1">
    <source>
        <dbReference type="PROSITE" id="PS51820"/>
    </source>
</evidence>
<dbReference type="InterPro" id="IPR037524">
    <property type="entry name" value="PA14/GLEYA"/>
</dbReference>
<dbReference type="InterPro" id="IPR011658">
    <property type="entry name" value="PA14_dom"/>
</dbReference>
<dbReference type="Gene3D" id="2.60.120.1560">
    <property type="match status" value="1"/>
</dbReference>
<dbReference type="Proteomes" id="UP001360560">
    <property type="component" value="Unassembled WGS sequence"/>
</dbReference>
<accession>A0AAV5QR04</accession>
<sequence length="124" mass="13867">MVLISEQKNGITNLHAYASGSYYVIQGQIYGFPIATSNFTVELTGYFNPPEKVNYEFHMEVDDDAMLTVGDGEAFACCNPSYSTNVGVSFAMFATWDSKNDVTGMSRTTQYMISGYLYPMKLVW</sequence>